<dbReference type="AlphaFoldDB" id="A0A1N7FK11"/>
<name>A0A1N7FK11_9EURY</name>
<evidence type="ECO:0000256" key="1">
    <source>
        <dbReference type="SAM" id="MobiDB-lite"/>
    </source>
</evidence>
<evidence type="ECO:0008006" key="4">
    <source>
        <dbReference type="Google" id="ProtNLM"/>
    </source>
</evidence>
<keyword evidence="3" id="KW-1185">Reference proteome</keyword>
<sequence>MYLKGVAGVGATIAASMGVSASDGDYEEVVVDAYDSVTYTVGSGETLENLLIDISAPHAKFYIRANGRDWTVRNIGIKGTWDDDTKEEPFIVNVSSGGTGHVENFYWADGTAPFDKQRTYGGAATGCYIANAHSGTLVMENLNLQGFSDNGVYGSSPGDLPSHPSGGGGNGQVIIRNSYAANCAPAGFRLGSDGSRLENCVVTNCTRNYWGFYRDTEIVDCDLSDTSQHGDIVVSDSHWDDNATVTVENTYFERTGKHGSKGRVVGSSADRTPRTRPDQVEGVPLTPEEAALGSSSAEPSLPSNGDDGTRDEDDDSDEDEIGADDRHLLAFVTDTNARNARYEFTAEGPVDFASAPYDSPSGGNIEGGPGNDSIDEANGAVHVNGLTGGGFGDAFTVEGPITEINIKQPDVMWAELNGEQMTPEEIVTETAGDAEDDSGSEDENDDESDHPPNAIVIDATETRDTADYSFEVSGSVEKATHHAATIDDGDSVEGTAVKGAVDDSKDAYWFSGDITDFWLNGNAFVDVEYGAE</sequence>
<evidence type="ECO:0000313" key="3">
    <source>
        <dbReference type="Proteomes" id="UP000185936"/>
    </source>
</evidence>
<organism evidence="2 3">
    <name type="scientific">Natronorubrum thiooxidans</name>
    <dbReference type="NCBI Taxonomy" id="308853"/>
    <lineage>
        <taxon>Archaea</taxon>
        <taxon>Methanobacteriati</taxon>
        <taxon>Methanobacteriota</taxon>
        <taxon>Stenosarchaea group</taxon>
        <taxon>Halobacteria</taxon>
        <taxon>Halobacteriales</taxon>
        <taxon>Natrialbaceae</taxon>
        <taxon>Natronorubrum</taxon>
    </lineage>
</organism>
<dbReference type="SUPFAM" id="SSF51126">
    <property type="entry name" value="Pectin lyase-like"/>
    <property type="match status" value="1"/>
</dbReference>
<dbReference type="Proteomes" id="UP000185936">
    <property type="component" value="Unassembled WGS sequence"/>
</dbReference>
<accession>A0A1N7FK11</accession>
<evidence type="ECO:0000313" key="2">
    <source>
        <dbReference type="EMBL" id="SIS00702.1"/>
    </source>
</evidence>
<proteinExistence type="predicted"/>
<dbReference type="InterPro" id="IPR011050">
    <property type="entry name" value="Pectin_lyase_fold/virulence"/>
</dbReference>
<feature type="region of interest" description="Disordered" evidence="1">
    <location>
        <begin position="430"/>
        <end position="454"/>
    </location>
</feature>
<dbReference type="EMBL" id="FTNR01000007">
    <property type="protein sequence ID" value="SIS00702.1"/>
    <property type="molecule type" value="Genomic_DNA"/>
</dbReference>
<feature type="compositionally biased region" description="Polar residues" evidence="1">
    <location>
        <begin position="293"/>
        <end position="303"/>
    </location>
</feature>
<feature type="compositionally biased region" description="Acidic residues" evidence="1">
    <location>
        <begin position="432"/>
        <end position="448"/>
    </location>
</feature>
<protein>
    <recommendedName>
        <fullName evidence="4">Right handed beta helix region</fullName>
    </recommendedName>
</protein>
<feature type="region of interest" description="Disordered" evidence="1">
    <location>
        <begin position="254"/>
        <end position="327"/>
    </location>
</feature>
<gene>
    <name evidence="2" type="ORF">SAMN05421752_10760</name>
</gene>
<reference evidence="3" key="1">
    <citation type="submission" date="2017-01" db="EMBL/GenBank/DDBJ databases">
        <authorList>
            <person name="Varghese N."/>
            <person name="Submissions S."/>
        </authorList>
    </citation>
    <scope>NUCLEOTIDE SEQUENCE [LARGE SCALE GENOMIC DNA]</scope>
    <source>
        <strain evidence="3">type strain: HArc-</strain>
    </source>
</reference>
<feature type="compositionally biased region" description="Acidic residues" evidence="1">
    <location>
        <begin position="309"/>
        <end position="322"/>
    </location>
</feature>